<reference evidence="2 3" key="1">
    <citation type="journal article" date="2008" name="Int. J. Syst. Evol. Microbiol.">
        <title>Leifsonia pindariensis sp. nov., isolated from the Pindari glacier of the Indian Himalayas, and emended description of the genus Leifsonia.</title>
        <authorList>
            <person name="Reddy G.S."/>
            <person name="Prabagaran S.R."/>
            <person name="Shivaji S."/>
        </authorList>
    </citation>
    <scope>NUCLEOTIDE SEQUENCE [LARGE SCALE GENOMIC DNA]</scope>
    <source>
        <strain evidence="2 3">PON 10</strain>
    </source>
</reference>
<gene>
    <name evidence="2" type="ORF">GY24_08420</name>
</gene>
<organism evidence="2 3">
    <name type="scientific">Microterricola pindariensis</name>
    <dbReference type="NCBI Taxonomy" id="478010"/>
    <lineage>
        <taxon>Bacteria</taxon>
        <taxon>Bacillati</taxon>
        <taxon>Actinomycetota</taxon>
        <taxon>Actinomycetes</taxon>
        <taxon>Micrococcales</taxon>
        <taxon>Microbacteriaceae</taxon>
        <taxon>Microterricola</taxon>
    </lineage>
</organism>
<evidence type="ECO:0000313" key="2">
    <source>
        <dbReference type="EMBL" id="PPL18977.1"/>
    </source>
</evidence>
<feature type="region of interest" description="Disordered" evidence="1">
    <location>
        <begin position="93"/>
        <end position="124"/>
    </location>
</feature>
<comment type="caution">
    <text evidence="2">The sequence shown here is derived from an EMBL/GenBank/DDBJ whole genome shotgun (WGS) entry which is preliminary data.</text>
</comment>
<name>A0ABX5AVT1_9MICO</name>
<dbReference type="Proteomes" id="UP000237755">
    <property type="component" value="Unassembled WGS sequence"/>
</dbReference>
<protein>
    <submittedName>
        <fullName evidence="2">Uncharacterized protein</fullName>
    </submittedName>
</protein>
<evidence type="ECO:0000256" key="1">
    <source>
        <dbReference type="SAM" id="MobiDB-lite"/>
    </source>
</evidence>
<keyword evidence="3" id="KW-1185">Reference proteome</keyword>
<feature type="region of interest" description="Disordered" evidence="1">
    <location>
        <begin position="37"/>
        <end position="71"/>
    </location>
</feature>
<accession>A0ABX5AVT1</accession>
<evidence type="ECO:0000313" key="3">
    <source>
        <dbReference type="Proteomes" id="UP000237755"/>
    </source>
</evidence>
<sequence length="124" mass="12711">MRDVLRRVSIAGAALAVLSGLTLAGSLTSALEFQGSDRGFASTSVGGEGAEGDKERADADDGLPAARTVDPPGLVMLHGRVVEDAGAARFVTMTRSRGPPLPAAVKTTPRESGSWGIHPYPQNG</sequence>
<dbReference type="EMBL" id="MPZN01000022">
    <property type="protein sequence ID" value="PPL18977.1"/>
    <property type="molecule type" value="Genomic_DNA"/>
</dbReference>
<proteinExistence type="predicted"/>